<evidence type="ECO:0000313" key="2">
    <source>
        <dbReference type="EMBL" id="MBZ3925403.1"/>
    </source>
</evidence>
<comment type="caution">
    <text evidence="2">The sequence shown here is derived from an EMBL/GenBank/DDBJ whole genome shotgun (WGS) entry which is preliminary data.</text>
</comment>
<dbReference type="Pfam" id="PF13527">
    <property type="entry name" value="Acetyltransf_9"/>
    <property type="match status" value="1"/>
</dbReference>
<reference evidence="2" key="1">
    <citation type="submission" date="2015-12" db="EMBL/GenBank/DDBJ databases">
        <authorList>
            <person name="Bansal K."/>
            <person name="Midha S."/>
            <person name="Patil P.B."/>
        </authorList>
    </citation>
    <scope>NUCLEOTIDE SEQUENCE</scope>
    <source>
        <strain evidence="2">LMG867</strain>
    </source>
</reference>
<dbReference type="InterPro" id="IPR016181">
    <property type="entry name" value="Acyl_CoA_acyltransferase"/>
</dbReference>
<protein>
    <recommendedName>
        <fullName evidence="1">N-acetyltransferase domain-containing protein</fullName>
    </recommendedName>
</protein>
<organism evidence="2 3">
    <name type="scientific">Xanthomonas citri pv. sesbaniae</name>
    <dbReference type="NCBI Taxonomy" id="473425"/>
    <lineage>
        <taxon>Bacteria</taxon>
        <taxon>Pseudomonadati</taxon>
        <taxon>Pseudomonadota</taxon>
        <taxon>Gammaproteobacteria</taxon>
        <taxon>Lysobacterales</taxon>
        <taxon>Lysobacteraceae</taxon>
        <taxon>Xanthomonas</taxon>
    </lineage>
</organism>
<dbReference type="Proteomes" id="UP000825388">
    <property type="component" value="Unassembled WGS sequence"/>
</dbReference>
<dbReference type="SUPFAM" id="SSF55729">
    <property type="entry name" value="Acyl-CoA N-acyltransferases (Nat)"/>
    <property type="match status" value="1"/>
</dbReference>
<evidence type="ECO:0000313" key="3">
    <source>
        <dbReference type="Proteomes" id="UP000825388"/>
    </source>
</evidence>
<dbReference type="Gene3D" id="3.40.630.30">
    <property type="match status" value="1"/>
</dbReference>
<dbReference type="RefSeq" id="WP_089112375.1">
    <property type="nucleotide sequence ID" value="NZ_LOKL01000126.1"/>
</dbReference>
<evidence type="ECO:0000259" key="1">
    <source>
        <dbReference type="PROSITE" id="PS51186"/>
    </source>
</evidence>
<dbReference type="PROSITE" id="PS51186">
    <property type="entry name" value="GNAT"/>
    <property type="match status" value="1"/>
</dbReference>
<gene>
    <name evidence="2" type="ORF">Xseb_15580</name>
</gene>
<feature type="domain" description="N-acetyltransferase" evidence="1">
    <location>
        <begin position="12"/>
        <end position="168"/>
    </location>
</feature>
<dbReference type="EMBL" id="LOKL01000126">
    <property type="protein sequence ID" value="MBZ3925403.1"/>
    <property type="molecule type" value="Genomic_DNA"/>
</dbReference>
<proteinExistence type="predicted"/>
<sequence>MRIDPRTPLDIVVTSDIGDVDIADLVRFSELAWRHNYKGRLRVVYDAPFYAWLLSGKDWFAVLARNGEGRIVGCMFALVRDLYIRGEAFPSVYSTGWAVDPAYRRTGVSLRLWLALHDRVREGGYVSIGASHAGLSGTRGDVVFRDDAEDRGRIVAHHCGAIWSRPVGGPVIAHAPVAMQRLCFVDGEHALEYADMPIDLATLSSSMAATGRLTFAPSRHFRHLYLNSELTRSGTMWVETDDGARCAVGFSIFALAMDDLAVGTIGRIQFFLPFDGGEAAQVEALNAMCAFLARQGCSTVSMVEQPAAAPAVMERCGFTKAADSVTFSVRSPVALAHRFDDAPPFALDFL</sequence>
<dbReference type="AlphaFoldDB" id="A0AAW4RTA9"/>
<dbReference type="CDD" id="cd04301">
    <property type="entry name" value="NAT_SF"/>
    <property type="match status" value="1"/>
</dbReference>
<accession>A0AAW4RTA9</accession>
<dbReference type="InterPro" id="IPR000182">
    <property type="entry name" value="GNAT_dom"/>
</dbReference>
<dbReference type="GO" id="GO:0016747">
    <property type="term" value="F:acyltransferase activity, transferring groups other than amino-acyl groups"/>
    <property type="evidence" value="ECO:0007669"/>
    <property type="project" value="InterPro"/>
</dbReference>
<name>A0AAW4RTA9_XANCI</name>